<dbReference type="InParanoid" id="W7X9F5"/>
<keyword evidence="1 2" id="KW-0812">Transmembrane</keyword>
<dbReference type="GeneID" id="24437545"/>
<accession>W7X9F5</accession>
<name>W7X9F5_TETTS</name>
<protein>
    <submittedName>
        <fullName evidence="2">Transmembrane protein, putative</fullName>
    </submittedName>
</protein>
<evidence type="ECO:0000313" key="2">
    <source>
        <dbReference type="EMBL" id="EWS73028.1"/>
    </source>
</evidence>
<evidence type="ECO:0000313" key="3">
    <source>
        <dbReference type="Proteomes" id="UP000009168"/>
    </source>
</evidence>
<keyword evidence="1" id="KW-0472">Membrane</keyword>
<sequence>MGIYPQKLQIQIHTQKNLIEQIKKEINLKTRILNKIESALFKQQKCYEFYFFKKSINLFNSISEENFQRVIQIDQLITNILIAMYQVVLNQIHKAIFYLFKKRTYLNIYFILIIIIKQYLYLKLLIINQKFQKQIMQLFNSYIIIMQYIYLQKIFKQFNKDISLTIIFLIILEHSQNKYFVNNLKILSLKKYLSKTFSIL</sequence>
<reference evidence="3" key="1">
    <citation type="journal article" date="2006" name="PLoS Biol.">
        <title>Macronuclear genome sequence of the ciliate Tetrahymena thermophila, a model eukaryote.</title>
        <authorList>
            <person name="Eisen J.A."/>
            <person name="Coyne R.S."/>
            <person name="Wu M."/>
            <person name="Wu D."/>
            <person name="Thiagarajan M."/>
            <person name="Wortman J.R."/>
            <person name="Badger J.H."/>
            <person name="Ren Q."/>
            <person name="Amedeo P."/>
            <person name="Jones K.M."/>
            <person name="Tallon L.J."/>
            <person name="Delcher A.L."/>
            <person name="Salzberg S.L."/>
            <person name="Silva J.C."/>
            <person name="Haas B.J."/>
            <person name="Majoros W.H."/>
            <person name="Farzad M."/>
            <person name="Carlton J.M."/>
            <person name="Smith R.K. Jr."/>
            <person name="Garg J."/>
            <person name="Pearlman R.E."/>
            <person name="Karrer K.M."/>
            <person name="Sun L."/>
            <person name="Manning G."/>
            <person name="Elde N.C."/>
            <person name="Turkewitz A.P."/>
            <person name="Asai D.J."/>
            <person name="Wilkes D.E."/>
            <person name="Wang Y."/>
            <person name="Cai H."/>
            <person name="Collins K."/>
            <person name="Stewart B.A."/>
            <person name="Lee S.R."/>
            <person name="Wilamowska K."/>
            <person name="Weinberg Z."/>
            <person name="Ruzzo W.L."/>
            <person name="Wloga D."/>
            <person name="Gaertig J."/>
            <person name="Frankel J."/>
            <person name="Tsao C.-C."/>
            <person name="Gorovsky M.A."/>
            <person name="Keeling P.J."/>
            <person name="Waller R.F."/>
            <person name="Patron N.J."/>
            <person name="Cherry J.M."/>
            <person name="Stover N.A."/>
            <person name="Krieger C.J."/>
            <person name="del Toro C."/>
            <person name="Ryder H.F."/>
            <person name="Williamson S.C."/>
            <person name="Barbeau R.A."/>
            <person name="Hamilton E.P."/>
            <person name="Orias E."/>
        </authorList>
    </citation>
    <scope>NUCLEOTIDE SEQUENCE [LARGE SCALE GENOMIC DNA]</scope>
    <source>
        <strain evidence="3">SB210</strain>
    </source>
</reference>
<dbReference type="KEGG" id="tet:TTHERM_000149759"/>
<evidence type="ECO:0000256" key="1">
    <source>
        <dbReference type="SAM" id="Phobius"/>
    </source>
</evidence>
<dbReference type="Proteomes" id="UP000009168">
    <property type="component" value="Unassembled WGS sequence"/>
</dbReference>
<feature type="transmembrane region" description="Helical" evidence="1">
    <location>
        <begin position="104"/>
        <end position="122"/>
    </location>
</feature>
<dbReference type="RefSeq" id="XP_012654425.1">
    <property type="nucleotide sequence ID" value="XM_012798971.1"/>
</dbReference>
<gene>
    <name evidence="2" type="ORF">TTHERM_000149759</name>
</gene>
<keyword evidence="1" id="KW-1133">Transmembrane helix</keyword>
<proteinExistence type="predicted"/>
<keyword evidence="3" id="KW-1185">Reference proteome</keyword>
<organism evidence="2 3">
    <name type="scientific">Tetrahymena thermophila (strain SB210)</name>
    <dbReference type="NCBI Taxonomy" id="312017"/>
    <lineage>
        <taxon>Eukaryota</taxon>
        <taxon>Sar</taxon>
        <taxon>Alveolata</taxon>
        <taxon>Ciliophora</taxon>
        <taxon>Intramacronucleata</taxon>
        <taxon>Oligohymenophorea</taxon>
        <taxon>Hymenostomatida</taxon>
        <taxon>Tetrahymenina</taxon>
        <taxon>Tetrahymenidae</taxon>
        <taxon>Tetrahymena</taxon>
    </lineage>
</organism>
<dbReference type="AlphaFoldDB" id="W7X9F5"/>
<dbReference type="EMBL" id="GG662603">
    <property type="protein sequence ID" value="EWS73028.1"/>
    <property type="molecule type" value="Genomic_DNA"/>
</dbReference>